<feature type="compositionally biased region" description="Polar residues" evidence="1">
    <location>
        <begin position="51"/>
        <end position="63"/>
    </location>
</feature>
<dbReference type="AlphaFoldDB" id="A0A7J7K3K9"/>
<proteinExistence type="predicted"/>
<dbReference type="Proteomes" id="UP000593567">
    <property type="component" value="Unassembled WGS sequence"/>
</dbReference>
<feature type="region of interest" description="Disordered" evidence="1">
    <location>
        <begin position="1"/>
        <end position="92"/>
    </location>
</feature>
<dbReference type="PANTHER" id="PTHR33667:SF7">
    <property type="entry name" value="RIKEN CDNA 1810020O05 GENE"/>
    <property type="match status" value="1"/>
</dbReference>
<keyword evidence="4" id="KW-1185">Reference proteome</keyword>
<dbReference type="Pfam" id="PF15084">
    <property type="entry name" value="DUF4550"/>
    <property type="match status" value="1"/>
</dbReference>
<evidence type="ECO:0000313" key="4">
    <source>
        <dbReference type="Proteomes" id="UP000593567"/>
    </source>
</evidence>
<feature type="compositionally biased region" description="Low complexity" evidence="1">
    <location>
        <begin position="30"/>
        <end position="40"/>
    </location>
</feature>
<dbReference type="PANTHER" id="PTHR33667">
    <property type="entry name" value="SI:DKEY-57N24.6"/>
    <property type="match status" value="1"/>
</dbReference>
<name>A0A7J7K3K9_BUGNE</name>
<feature type="region of interest" description="Disordered" evidence="1">
    <location>
        <begin position="377"/>
        <end position="405"/>
    </location>
</feature>
<feature type="compositionally biased region" description="Basic and acidic residues" evidence="1">
    <location>
        <begin position="1"/>
        <end position="13"/>
    </location>
</feature>
<dbReference type="EMBL" id="VXIV02001477">
    <property type="protein sequence ID" value="KAF6032793.1"/>
    <property type="molecule type" value="Genomic_DNA"/>
</dbReference>
<feature type="domain" description="DUF4550" evidence="2">
    <location>
        <begin position="160"/>
        <end position="254"/>
    </location>
</feature>
<evidence type="ECO:0000259" key="2">
    <source>
        <dbReference type="Pfam" id="PF15084"/>
    </source>
</evidence>
<reference evidence="3" key="1">
    <citation type="submission" date="2020-06" db="EMBL/GenBank/DDBJ databases">
        <title>Draft genome of Bugula neritina, a colonial animal packing powerful symbionts and potential medicines.</title>
        <authorList>
            <person name="Rayko M."/>
        </authorList>
    </citation>
    <scope>NUCLEOTIDE SEQUENCE [LARGE SCALE GENOMIC DNA]</scope>
    <source>
        <strain evidence="3">Kwan_BN1</strain>
    </source>
</reference>
<organism evidence="3 4">
    <name type="scientific">Bugula neritina</name>
    <name type="common">Brown bryozoan</name>
    <name type="synonym">Sertularia neritina</name>
    <dbReference type="NCBI Taxonomy" id="10212"/>
    <lineage>
        <taxon>Eukaryota</taxon>
        <taxon>Metazoa</taxon>
        <taxon>Spiralia</taxon>
        <taxon>Lophotrochozoa</taxon>
        <taxon>Bryozoa</taxon>
        <taxon>Gymnolaemata</taxon>
        <taxon>Cheilostomatida</taxon>
        <taxon>Flustrina</taxon>
        <taxon>Buguloidea</taxon>
        <taxon>Bugulidae</taxon>
        <taxon>Bugula</taxon>
    </lineage>
</organism>
<evidence type="ECO:0000256" key="1">
    <source>
        <dbReference type="SAM" id="MobiDB-lite"/>
    </source>
</evidence>
<dbReference type="OrthoDB" id="188352at2759"/>
<dbReference type="InterPro" id="IPR027876">
    <property type="entry name" value="DUF4550"/>
</dbReference>
<feature type="compositionally biased region" description="Basic and acidic residues" evidence="1">
    <location>
        <begin position="389"/>
        <end position="405"/>
    </location>
</feature>
<accession>A0A7J7K3K9</accession>
<protein>
    <recommendedName>
        <fullName evidence="2">DUF4550 domain-containing protein</fullName>
    </recommendedName>
</protein>
<sequence>MEGDSKVVNHSEEPNVDEEPSVPTTPLPRSESQLSQSQASEVEESKHSSAGRPSSTKSPGSRNASATSFVTVSSAGRKSRAKSAASTPDVPETHQVTFTVTVSAAVPADKNPPKRMFDRSYYKGERSVMFSGIDSKHVYDEEGDKNKSKRVVSDPKPQAFYHIEYFLLPTDVDPNKTDITLFGIAAKIYPEKQDAKVMKTWTEGNKTWIAWAQSHVVNLTSDMLKKLCYHKLVVRIWDTRDKFGPKARFDRPRAFKFPQQKPGEDLDDISGVKTFISRMCKAYTRRLPKNSYERALPQPVVTESKSKAKLADSEFTQNAGLPGVAAHPVEFRDADEVPCLLLGHPDMEYKTYSKLVELAKLESQHISKRLLRKNLDVNRKSPDGVAEQTDERKKSPTNGDVREVRDKRAQLLFQE</sequence>
<comment type="caution">
    <text evidence="3">The sequence shown here is derived from an EMBL/GenBank/DDBJ whole genome shotgun (WGS) entry which is preliminary data.</text>
</comment>
<gene>
    <name evidence="3" type="ORF">EB796_008907</name>
</gene>
<evidence type="ECO:0000313" key="3">
    <source>
        <dbReference type="EMBL" id="KAF6032793.1"/>
    </source>
</evidence>
<feature type="compositionally biased region" description="Low complexity" evidence="1">
    <location>
        <begin position="64"/>
        <end position="86"/>
    </location>
</feature>